<accession>A0A8T2SMY7</accession>
<dbReference type="OMA" id="ARWGRPC"/>
<evidence type="ECO:0000256" key="1">
    <source>
        <dbReference type="ARBA" id="ARBA00004496"/>
    </source>
</evidence>
<dbReference type="InterPro" id="IPR011905">
    <property type="entry name" value="GlrX-like_pln_2"/>
</dbReference>
<gene>
    <name evidence="5" type="ORF">KP509_18G004900</name>
</gene>
<dbReference type="PANTHER" id="PTHR10168">
    <property type="entry name" value="GLUTAREDOXIN"/>
    <property type="match status" value="1"/>
</dbReference>
<keyword evidence="6" id="KW-1185">Reference proteome</keyword>
<dbReference type="AlphaFoldDB" id="A0A8T2SMY7"/>
<name>A0A8T2SMY7_CERRI</name>
<evidence type="ECO:0000256" key="2">
    <source>
        <dbReference type="ARBA" id="ARBA00007568"/>
    </source>
</evidence>
<evidence type="ECO:0000256" key="3">
    <source>
        <dbReference type="ARBA" id="ARBA00022490"/>
    </source>
</evidence>
<evidence type="ECO:0000313" key="5">
    <source>
        <dbReference type="EMBL" id="KAH7365024.1"/>
    </source>
</evidence>
<sequence>MSDSSCMASATLATIAGVGGGAWPIRPQGGNALRRDEWHSSVAGSSSVVIICGQGCCMSHVVTQLLYSLGTNPCVLEVVPDHKLSYEHQQELPAIFVGGRLLGGVDKLLTAHISGNLIPQLKEAGALWL</sequence>
<evidence type="ECO:0000313" key="6">
    <source>
        <dbReference type="Proteomes" id="UP000825935"/>
    </source>
</evidence>
<evidence type="ECO:0000256" key="4">
    <source>
        <dbReference type="ARBA" id="ARBA00023284"/>
    </source>
</evidence>
<reference evidence="5" key="1">
    <citation type="submission" date="2021-08" db="EMBL/GenBank/DDBJ databases">
        <title>WGS assembly of Ceratopteris richardii.</title>
        <authorList>
            <person name="Marchant D.B."/>
            <person name="Chen G."/>
            <person name="Jenkins J."/>
            <person name="Shu S."/>
            <person name="Leebens-Mack J."/>
            <person name="Grimwood J."/>
            <person name="Schmutz J."/>
            <person name="Soltis P."/>
            <person name="Soltis D."/>
            <person name="Chen Z.-H."/>
        </authorList>
    </citation>
    <scope>NUCLEOTIDE SEQUENCE</scope>
    <source>
        <strain evidence="5">Whitten #5841</strain>
        <tissue evidence="5">Leaf</tissue>
    </source>
</reference>
<organism evidence="5 6">
    <name type="scientific">Ceratopteris richardii</name>
    <name type="common">Triangle waterfern</name>
    <dbReference type="NCBI Taxonomy" id="49495"/>
    <lineage>
        <taxon>Eukaryota</taxon>
        <taxon>Viridiplantae</taxon>
        <taxon>Streptophyta</taxon>
        <taxon>Embryophyta</taxon>
        <taxon>Tracheophyta</taxon>
        <taxon>Polypodiopsida</taxon>
        <taxon>Polypodiidae</taxon>
        <taxon>Polypodiales</taxon>
        <taxon>Pteridineae</taxon>
        <taxon>Pteridaceae</taxon>
        <taxon>Parkerioideae</taxon>
        <taxon>Ceratopteris</taxon>
    </lineage>
</organism>
<dbReference type="Gene3D" id="3.40.30.10">
    <property type="entry name" value="Glutaredoxin"/>
    <property type="match status" value="1"/>
</dbReference>
<dbReference type="GO" id="GO:0005737">
    <property type="term" value="C:cytoplasm"/>
    <property type="evidence" value="ECO:0007669"/>
    <property type="project" value="UniProtKB-SubCell"/>
</dbReference>
<evidence type="ECO:0008006" key="7">
    <source>
        <dbReference type="Google" id="ProtNLM"/>
    </source>
</evidence>
<keyword evidence="3" id="KW-0963">Cytoplasm</keyword>
<comment type="similarity">
    <text evidence="2">Belongs to the glutaredoxin family. CC-type subfamily.</text>
</comment>
<proteinExistence type="inferred from homology"/>
<comment type="subcellular location">
    <subcellularLocation>
        <location evidence="1">Cytoplasm</location>
    </subcellularLocation>
</comment>
<protein>
    <recommendedName>
        <fullName evidence="7">Glutaredoxin</fullName>
    </recommendedName>
</protein>
<keyword evidence="4" id="KW-0676">Redox-active center</keyword>
<dbReference type="OrthoDB" id="418495at2759"/>
<dbReference type="EMBL" id="CM035423">
    <property type="protein sequence ID" value="KAH7365024.1"/>
    <property type="molecule type" value="Genomic_DNA"/>
</dbReference>
<comment type="caution">
    <text evidence="5">The sequence shown here is derived from an EMBL/GenBank/DDBJ whole genome shotgun (WGS) entry which is preliminary data.</text>
</comment>
<dbReference type="InterPro" id="IPR036249">
    <property type="entry name" value="Thioredoxin-like_sf"/>
</dbReference>
<dbReference type="SUPFAM" id="SSF52833">
    <property type="entry name" value="Thioredoxin-like"/>
    <property type="match status" value="1"/>
</dbReference>
<dbReference type="Proteomes" id="UP000825935">
    <property type="component" value="Chromosome 18"/>
</dbReference>
<dbReference type="PROSITE" id="PS51354">
    <property type="entry name" value="GLUTAREDOXIN_2"/>
    <property type="match status" value="1"/>
</dbReference>